<dbReference type="STRING" id="4795.A0A225WIE1"/>
<sequence length="61" mass="7261">MKDTRRAEEKPQETKLLSVDLHRIKPEFALEFWTKYGTYSESEIYNVDETAIQFDVPPQKI</sequence>
<protein>
    <submittedName>
        <fullName evidence="1">Uncharacterized protein</fullName>
    </submittedName>
</protein>
<reference evidence="2" key="1">
    <citation type="submission" date="2017-03" db="EMBL/GenBank/DDBJ databases">
        <title>Phytopthora megakarya and P. palmivora, two closely related causual agents of cacao black pod achieved similar genome size and gene model numbers by different mechanisms.</title>
        <authorList>
            <person name="Ali S."/>
            <person name="Shao J."/>
            <person name="Larry D.J."/>
            <person name="Kronmiller B."/>
            <person name="Shen D."/>
            <person name="Strem M.D."/>
            <person name="Melnick R.L."/>
            <person name="Guiltinan M.J."/>
            <person name="Tyler B.M."/>
            <person name="Meinhardt L.W."/>
            <person name="Bailey B.A."/>
        </authorList>
    </citation>
    <scope>NUCLEOTIDE SEQUENCE [LARGE SCALE GENOMIC DNA]</scope>
    <source>
        <strain evidence="2">zdho120</strain>
    </source>
</reference>
<dbReference type="EMBL" id="NBNE01000899">
    <property type="protein sequence ID" value="OWZ16630.1"/>
    <property type="molecule type" value="Genomic_DNA"/>
</dbReference>
<dbReference type="Proteomes" id="UP000198211">
    <property type="component" value="Unassembled WGS sequence"/>
</dbReference>
<proteinExistence type="predicted"/>
<dbReference type="OrthoDB" id="127169at2759"/>
<comment type="caution">
    <text evidence="1">The sequence shown here is derived from an EMBL/GenBank/DDBJ whole genome shotgun (WGS) entry which is preliminary data.</text>
</comment>
<keyword evidence="2" id="KW-1185">Reference proteome</keyword>
<gene>
    <name evidence="1" type="ORF">PHMEG_0009555</name>
</gene>
<evidence type="ECO:0000313" key="1">
    <source>
        <dbReference type="EMBL" id="OWZ16630.1"/>
    </source>
</evidence>
<dbReference type="AlphaFoldDB" id="A0A225WIE1"/>
<evidence type="ECO:0000313" key="2">
    <source>
        <dbReference type="Proteomes" id="UP000198211"/>
    </source>
</evidence>
<accession>A0A225WIE1</accession>
<organism evidence="1 2">
    <name type="scientific">Phytophthora megakarya</name>
    <dbReference type="NCBI Taxonomy" id="4795"/>
    <lineage>
        <taxon>Eukaryota</taxon>
        <taxon>Sar</taxon>
        <taxon>Stramenopiles</taxon>
        <taxon>Oomycota</taxon>
        <taxon>Peronosporomycetes</taxon>
        <taxon>Peronosporales</taxon>
        <taxon>Peronosporaceae</taxon>
        <taxon>Phytophthora</taxon>
    </lineage>
</organism>
<name>A0A225WIE1_9STRA</name>